<dbReference type="OrthoDB" id="8910390at2"/>
<dbReference type="SUPFAM" id="SSF88659">
    <property type="entry name" value="Sigma3 and sigma4 domains of RNA polymerase sigma factors"/>
    <property type="match status" value="1"/>
</dbReference>
<dbReference type="InterPro" id="IPR036388">
    <property type="entry name" value="WH-like_DNA-bd_sf"/>
</dbReference>
<gene>
    <name evidence="1" type="ORF">D1B32_05690</name>
</gene>
<dbReference type="AlphaFoldDB" id="A0A417YJP1"/>
<dbReference type="Proteomes" id="UP000285456">
    <property type="component" value="Unassembled WGS sequence"/>
</dbReference>
<protein>
    <submittedName>
        <fullName evidence="1">Sigma-70 family RNA polymerase sigma factor</fullName>
    </submittedName>
</protein>
<reference evidence="1 2" key="1">
    <citation type="journal article" date="2007" name="Int. J. Syst. Evol. Microbiol.">
        <title>Oceanobacillus profundus sp. nov., isolated from a deep-sea sediment core.</title>
        <authorList>
            <person name="Kim Y.G."/>
            <person name="Choi D.H."/>
            <person name="Hyun S."/>
            <person name="Cho B.C."/>
        </authorList>
    </citation>
    <scope>NUCLEOTIDE SEQUENCE [LARGE SCALE GENOMIC DNA]</scope>
    <source>
        <strain evidence="1 2">DSM 18246</strain>
    </source>
</reference>
<keyword evidence="2" id="KW-1185">Reference proteome</keyword>
<name>A0A417YJP1_9BACI</name>
<proteinExistence type="predicted"/>
<organism evidence="1 2">
    <name type="scientific">Oceanobacillus profundus</name>
    <dbReference type="NCBI Taxonomy" id="372463"/>
    <lineage>
        <taxon>Bacteria</taxon>
        <taxon>Bacillati</taxon>
        <taxon>Bacillota</taxon>
        <taxon>Bacilli</taxon>
        <taxon>Bacillales</taxon>
        <taxon>Bacillaceae</taxon>
        <taxon>Oceanobacillus</taxon>
    </lineage>
</organism>
<sequence>MKKQVEDLIYQYYWRKKEVSRICSILWRRYSLTPSAGMVSKYGIEATLPKANTSLKSYAEMDALDARDKRLYDRYKDYEEIVKAIESIANYLEDEQQKIILDCMMEGMSYRSIADHLGINRNKIRLMKEKMLCQICQKCHFLHDLIDKKTA</sequence>
<evidence type="ECO:0000313" key="2">
    <source>
        <dbReference type="Proteomes" id="UP000285456"/>
    </source>
</evidence>
<dbReference type="RefSeq" id="WP_118888872.1">
    <property type="nucleotide sequence ID" value="NZ_PHUT01000003.1"/>
</dbReference>
<dbReference type="Gene3D" id="1.10.10.10">
    <property type="entry name" value="Winged helix-like DNA-binding domain superfamily/Winged helix DNA-binding domain"/>
    <property type="match status" value="1"/>
</dbReference>
<dbReference type="EMBL" id="QWEH01000003">
    <property type="protein sequence ID" value="RHW33534.1"/>
    <property type="molecule type" value="Genomic_DNA"/>
</dbReference>
<comment type="caution">
    <text evidence="1">The sequence shown here is derived from an EMBL/GenBank/DDBJ whole genome shotgun (WGS) entry which is preliminary data.</text>
</comment>
<dbReference type="InterPro" id="IPR013324">
    <property type="entry name" value="RNA_pol_sigma_r3/r4-like"/>
</dbReference>
<accession>A0A417YJP1</accession>
<evidence type="ECO:0000313" key="1">
    <source>
        <dbReference type="EMBL" id="RHW33534.1"/>
    </source>
</evidence>